<keyword evidence="3" id="KW-1185">Reference proteome</keyword>
<dbReference type="OrthoDB" id="3184410at2759"/>
<feature type="compositionally biased region" description="Polar residues" evidence="1">
    <location>
        <begin position="195"/>
        <end position="217"/>
    </location>
</feature>
<dbReference type="HOGENOM" id="CLU_309529_0_0_1"/>
<feature type="region of interest" description="Disordered" evidence="1">
    <location>
        <begin position="151"/>
        <end position="952"/>
    </location>
</feature>
<feature type="compositionally biased region" description="Pro residues" evidence="1">
    <location>
        <begin position="679"/>
        <end position="691"/>
    </location>
</feature>
<feature type="compositionally biased region" description="Basic residues" evidence="1">
    <location>
        <begin position="1"/>
        <end position="10"/>
    </location>
</feature>
<feature type="compositionally biased region" description="Low complexity" evidence="1">
    <location>
        <begin position="90"/>
        <end position="113"/>
    </location>
</feature>
<protein>
    <submittedName>
        <fullName evidence="2">Uncharacterized protein</fullName>
    </submittedName>
</protein>
<feature type="compositionally biased region" description="Low complexity" evidence="1">
    <location>
        <begin position="599"/>
        <end position="608"/>
    </location>
</feature>
<name>A0A0C9UCV3_SPHS4</name>
<feature type="compositionally biased region" description="Polar residues" evidence="1">
    <location>
        <begin position="459"/>
        <end position="471"/>
    </location>
</feature>
<feature type="compositionally biased region" description="Polar residues" evidence="1">
    <location>
        <begin position="67"/>
        <end position="89"/>
    </location>
</feature>
<accession>A0A0C9UCV3</accession>
<feature type="compositionally biased region" description="Basic and acidic residues" evidence="1">
    <location>
        <begin position="367"/>
        <end position="428"/>
    </location>
</feature>
<feature type="compositionally biased region" description="Polar residues" evidence="1">
    <location>
        <begin position="157"/>
        <end position="172"/>
    </location>
</feature>
<reference evidence="2 3" key="1">
    <citation type="submission" date="2014-06" db="EMBL/GenBank/DDBJ databases">
        <title>Evolutionary Origins and Diversification of the Mycorrhizal Mutualists.</title>
        <authorList>
            <consortium name="DOE Joint Genome Institute"/>
            <consortium name="Mycorrhizal Genomics Consortium"/>
            <person name="Kohler A."/>
            <person name="Kuo A."/>
            <person name="Nagy L.G."/>
            <person name="Floudas D."/>
            <person name="Copeland A."/>
            <person name="Barry K.W."/>
            <person name="Cichocki N."/>
            <person name="Veneault-Fourrey C."/>
            <person name="LaButti K."/>
            <person name="Lindquist E.A."/>
            <person name="Lipzen A."/>
            <person name="Lundell T."/>
            <person name="Morin E."/>
            <person name="Murat C."/>
            <person name="Riley R."/>
            <person name="Ohm R."/>
            <person name="Sun H."/>
            <person name="Tunlid A."/>
            <person name="Henrissat B."/>
            <person name="Grigoriev I.V."/>
            <person name="Hibbett D.S."/>
            <person name="Martin F."/>
        </authorList>
    </citation>
    <scope>NUCLEOTIDE SEQUENCE [LARGE SCALE GENOMIC DNA]</scope>
    <source>
        <strain evidence="2 3">SS14</strain>
    </source>
</reference>
<organism evidence="2 3">
    <name type="scientific">Sphaerobolus stellatus (strain SS14)</name>
    <dbReference type="NCBI Taxonomy" id="990650"/>
    <lineage>
        <taxon>Eukaryota</taxon>
        <taxon>Fungi</taxon>
        <taxon>Dikarya</taxon>
        <taxon>Basidiomycota</taxon>
        <taxon>Agaricomycotina</taxon>
        <taxon>Agaricomycetes</taxon>
        <taxon>Phallomycetidae</taxon>
        <taxon>Geastrales</taxon>
        <taxon>Sphaerobolaceae</taxon>
        <taxon>Sphaerobolus</taxon>
    </lineage>
</organism>
<feature type="compositionally biased region" description="Polar residues" evidence="1">
    <location>
        <begin position="298"/>
        <end position="307"/>
    </location>
</feature>
<feature type="compositionally biased region" description="Polar residues" evidence="1">
    <location>
        <begin position="654"/>
        <end position="664"/>
    </location>
</feature>
<dbReference type="Proteomes" id="UP000054279">
    <property type="component" value="Unassembled WGS sequence"/>
</dbReference>
<dbReference type="EMBL" id="KN837140">
    <property type="protein sequence ID" value="KIJ40913.1"/>
    <property type="molecule type" value="Genomic_DNA"/>
</dbReference>
<feature type="compositionally biased region" description="Pro residues" evidence="1">
    <location>
        <begin position="587"/>
        <end position="598"/>
    </location>
</feature>
<feature type="region of interest" description="Disordered" evidence="1">
    <location>
        <begin position="1"/>
        <end position="20"/>
    </location>
</feature>
<feature type="compositionally biased region" description="Basic and acidic residues" evidence="1">
    <location>
        <begin position="745"/>
        <end position="759"/>
    </location>
</feature>
<feature type="compositionally biased region" description="Basic and acidic residues" evidence="1">
    <location>
        <begin position="831"/>
        <end position="841"/>
    </location>
</feature>
<feature type="compositionally biased region" description="Basic and acidic residues" evidence="1">
    <location>
        <begin position="724"/>
        <end position="738"/>
    </location>
</feature>
<sequence length="952" mass="105626">MSSNRGHKQHKADANVPRVPSFVEEHSASYLPGQNPFAPAFNMFSSFASPPSQYPPGLSMGEAAGLQASNQPSNTTPSYSGLSYYNASGQNTASNQPQQSQQQQQVQPQTSQQKSGDASDLEKLRKLKEAILAGQHPYFRAEPKPDALASLWLGPHSVSQPQKEQNVKQPVGQTASTASSQSESKLSSPSEKITTEPQAQVTSVPKPSDQTSSTIATGPSPVQPVSINISNKDEDSGIDASRPESLATRPSVIIPPKSQESLVLNDATPTAGTPVPSQPPSTTQSSSAPGAIPDQNRALPSSGNTSLPPRDPPITGKPPAQAAEYKGSVAYKAPYDKDRTHERDRERVAYPLPYDSRYDPQRYSYPPDRRDPNRDAGRYPPRHGDPRYDRDRDWDRRDWDERERERDRDRARERYEYERSRPSADRRPPPPPSPASHAAAPHPTTPDSQSRPTVPLDSTVASSVRSDVSPQSERRSSVAPHPEQRPQDALPILEPRRPDLPRRPEPELIPAHPERYSEPSVSRSQPSASDEEHRRAASSGQPPHPEVPHGVPVTVVVKEEREDRAVSTPRPAPAAVGNTEHVSPSTRPAPPPPTPAPAPAVNHAAARPSSLEVPPRTPVAADVHSSYPLRQDAEPARPYYPSGAPPRPAPASITPRQPSEQTYEGPQDRRSSSSSYREPIPPTAAPPPPGSARPYATDSTRPPMDPSIPRRPESYYPPTPSPGVDRREEVRQWRERESYPSYGGPDERERARRYAETREWPGAMSGRERVRDIDIDVPPARGRGPPASWDRERPDYEAGWERKHPPPSVRVHSPAARWEDPHRPPPIPPAYEDRFIPRDAPRYPPVPSPAPEPSYRENPRVRQRSPSTTAYDDTHRVPKRVRDDYERPPYYDDARRADYPPPPPLPPPHVPSPAYYDPRDPAYGRDRAPDPYRRDMPPPPGFYPPRERYPPR</sequence>
<feature type="compositionally biased region" description="Low complexity" evidence="1">
    <location>
        <begin position="435"/>
        <end position="448"/>
    </location>
</feature>
<feature type="compositionally biased region" description="Low complexity" evidence="1">
    <location>
        <begin position="173"/>
        <end position="192"/>
    </location>
</feature>
<feature type="compositionally biased region" description="Basic and acidic residues" evidence="1">
    <location>
        <begin position="334"/>
        <end position="348"/>
    </location>
</feature>
<feature type="compositionally biased region" description="Pro residues" evidence="1">
    <location>
        <begin position="899"/>
        <end position="911"/>
    </location>
</feature>
<feature type="compositionally biased region" description="Polar residues" evidence="1">
    <location>
        <begin position="258"/>
        <end position="271"/>
    </location>
</feature>
<evidence type="ECO:0000313" key="2">
    <source>
        <dbReference type="EMBL" id="KIJ40913.1"/>
    </source>
</evidence>
<proteinExistence type="predicted"/>
<feature type="compositionally biased region" description="Basic and acidic residues" evidence="1">
    <location>
        <begin position="789"/>
        <end position="804"/>
    </location>
</feature>
<dbReference type="AlphaFoldDB" id="A0A0C9UCV3"/>
<feature type="compositionally biased region" description="Basic and acidic residues" evidence="1">
    <location>
        <begin position="917"/>
        <end position="936"/>
    </location>
</feature>
<feature type="compositionally biased region" description="Basic and acidic residues" evidence="1">
    <location>
        <begin position="472"/>
        <end position="486"/>
    </location>
</feature>
<evidence type="ECO:0000256" key="1">
    <source>
        <dbReference type="SAM" id="MobiDB-lite"/>
    </source>
</evidence>
<evidence type="ECO:0000313" key="3">
    <source>
        <dbReference type="Proteomes" id="UP000054279"/>
    </source>
</evidence>
<feature type="region of interest" description="Disordered" evidence="1">
    <location>
        <begin position="40"/>
        <end position="123"/>
    </location>
</feature>
<gene>
    <name evidence="2" type="ORF">M422DRAFT_32029</name>
</gene>
<feature type="compositionally biased region" description="Polar residues" evidence="1">
    <location>
        <begin position="519"/>
        <end position="528"/>
    </location>
</feature>
<feature type="compositionally biased region" description="Low complexity" evidence="1">
    <location>
        <begin position="272"/>
        <end position="291"/>
    </location>
</feature>
<feature type="compositionally biased region" description="Basic and acidic residues" evidence="1">
    <location>
        <begin position="872"/>
        <end position="898"/>
    </location>
</feature>
<feature type="compositionally biased region" description="Pro residues" evidence="1">
    <location>
        <begin position="842"/>
        <end position="852"/>
    </location>
</feature>
<feature type="compositionally biased region" description="Basic and acidic residues" evidence="1">
    <location>
        <begin position="494"/>
        <end position="517"/>
    </location>
</feature>